<feature type="compositionally biased region" description="Low complexity" evidence="1">
    <location>
        <begin position="35"/>
        <end position="48"/>
    </location>
</feature>
<sequence length="236" mass="24277">MVNKVVLVFVAVIALTAMAVGAFVGMELGGPGTATPAGATATPTATATAGGGGTGGGTATATAGGGGTGGGTATATATATATPRPDIDREELRSAVVAEINERRGNRSVQRLSTDPTLMEMAQFHSDNMAAQGYLSNTADGFTTAERYEEFDLADRCRIADDSNTGTREDEELEVLGRVTVGEDGSTVEELATTAVDTWFSQTEPRRRLTYRNADQIGVGANVTDAGRAYLTVDLC</sequence>
<evidence type="ECO:0000313" key="3">
    <source>
        <dbReference type="EMBL" id="MFC7236041.1"/>
    </source>
</evidence>
<reference evidence="3 4" key="1">
    <citation type="journal article" date="2019" name="Int. J. Syst. Evol. Microbiol.">
        <title>The Global Catalogue of Microorganisms (GCM) 10K type strain sequencing project: providing services to taxonomists for standard genome sequencing and annotation.</title>
        <authorList>
            <consortium name="The Broad Institute Genomics Platform"/>
            <consortium name="The Broad Institute Genome Sequencing Center for Infectious Disease"/>
            <person name="Wu L."/>
            <person name="Ma J."/>
        </authorList>
    </citation>
    <scope>NUCLEOTIDE SEQUENCE [LARGE SCALE GENOMIC DNA]</scope>
    <source>
        <strain evidence="3 4">DT85</strain>
    </source>
</reference>
<dbReference type="RefSeq" id="WP_276234190.1">
    <property type="nucleotide sequence ID" value="NZ_CP119802.1"/>
</dbReference>
<gene>
    <name evidence="3" type="ORF">ACFQJ4_12010</name>
</gene>
<evidence type="ECO:0000256" key="1">
    <source>
        <dbReference type="SAM" id="MobiDB-lite"/>
    </source>
</evidence>
<accession>A0ABD5ZQY7</accession>
<dbReference type="InterPro" id="IPR014044">
    <property type="entry name" value="CAP_dom"/>
</dbReference>
<dbReference type="GeneID" id="79267746"/>
<dbReference type="CDD" id="cd05379">
    <property type="entry name" value="CAP_bacterial"/>
    <property type="match status" value="1"/>
</dbReference>
<dbReference type="InterPro" id="IPR035940">
    <property type="entry name" value="CAP_sf"/>
</dbReference>
<dbReference type="SUPFAM" id="SSF55797">
    <property type="entry name" value="PR-1-like"/>
    <property type="match status" value="1"/>
</dbReference>
<evidence type="ECO:0000313" key="4">
    <source>
        <dbReference type="Proteomes" id="UP001596398"/>
    </source>
</evidence>
<keyword evidence="4" id="KW-1185">Reference proteome</keyword>
<name>A0ABD5ZQY7_9EURY</name>
<feature type="domain" description="SCP" evidence="2">
    <location>
        <begin position="98"/>
        <end position="233"/>
    </location>
</feature>
<protein>
    <submittedName>
        <fullName evidence="3">CAP domain-containing protein</fullName>
    </submittedName>
</protein>
<comment type="caution">
    <text evidence="3">The sequence shown here is derived from an EMBL/GenBank/DDBJ whole genome shotgun (WGS) entry which is preliminary data.</text>
</comment>
<dbReference type="Proteomes" id="UP001596398">
    <property type="component" value="Unassembled WGS sequence"/>
</dbReference>
<feature type="compositionally biased region" description="Low complexity" evidence="1">
    <location>
        <begin position="73"/>
        <end position="83"/>
    </location>
</feature>
<dbReference type="Pfam" id="PF00188">
    <property type="entry name" value="CAP"/>
    <property type="match status" value="1"/>
</dbReference>
<dbReference type="AlphaFoldDB" id="A0ABD5ZQY7"/>
<dbReference type="EMBL" id="JBHTAP010000001">
    <property type="protein sequence ID" value="MFC7236041.1"/>
    <property type="molecule type" value="Genomic_DNA"/>
</dbReference>
<proteinExistence type="predicted"/>
<dbReference type="Gene3D" id="3.40.33.10">
    <property type="entry name" value="CAP"/>
    <property type="match status" value="1"/>
</dbReference>
<feature type="compositionally biased region" description="Gly residues" evidence="1">
    <location>
        <begin position="49"/>
        <end position="72"/>
    </location>
</feature>
<feature type="region of interest" description="Disordered" evidence="1">
    <location>
        <begin position="35"/>
        <end position="91"/>
    </location>
</feature>
<organism evidence="3 4">
    <name type="scientific">Halosegnis marinus</name>
    <dbReference type="NCBI Taxonomy" id="3034023"/>
    <lineage>
        <taxon>Archaea</taxon>
        <taxon>Methanobacteriati</taxon>
        <taxon>Methanobacteriota</taxon>
        <taxon>Stenosarchaea group</taxon>
        <taxon>Halobacteria</taxon>
        <taxon>Halobacteriales</taxon>
        <taxon>Natronomonadaceae</taxon>
        <taxon>Halosegnis</taxon>
    </lineage>
</organism>
<evidence type="ECO:0000259" key="2">
    <source>
        <dbReference type="Pfam" id="PF00188"/>
    </source>
</evidence>